<dbReference type="PANTHER" id="PTHR43249:SF1">
    <property type="entry name" value="D-GLUCOSIDE 3-DEHYDROGENASE"/>
    <property type="match status" value="1"/>
</dbReference>
<feature type="domain" description="GFO/IDH/MocA-like oxidoreductase" evidence="2">
    <location>
        <begin position="131"/>
        <end position="263"/>
    </location>
</feature>
<keyword evidence="3" id="KW-0560">Oxidoreductase</keyword>
<dbReference type="InterPro" id="IPR055170">
    <property type="entry name" value="GFO_IDH_MocA-like_dom"/>
</dbReference>
<dbReference type="SUPFAM" id="SSF51735">
    <property type="entry name" value="NAD(P)-binding Rossmann-fold domains"/>
    <property type="match status" value="1"/>
</dbReference>
<dbReference type="AlphaFoldDB" id="A0A5C5WBJ3"/>
<dbReference type="PANTHER" id="PTHR43249">
    <property type="entry name" value="UDP-N-ACETYL-2-AMINO-2-DEOXY-D-GLUCURONATE OXIDASE"/>
    <property type="match status" value="1"/>
</dbReference>
<gene>
    <name evidence="3" type="primary">ycjS_1</name>
    <name evidence="3" type="ORF">Pla111_00580</name>
</gene>
<dbReference type="SUPFAM" id="SSF55347">
    <property type="entry name" value="Glyceraldehyde-3-phosphate dehydrogenase-like, C-terminal domain"/>
    <property type="match status" value="1"/>
</dbReference>
<evidence type="ECO:0000259" key="1">
    <source>
        <dbReference type="Pfam" id="PF01408"/>
    </source>
</evidence>
<feature type="domain" description="Gfo/Idh/MocA-like oxidoreductase N-terminal" evidence="1">
    <location>
        <begin position="6"/>
        <end position="117"/>
    </location>
</feature>
<dbReference type="EC" id="1.-.-.-" evidence="3"/>
<comment type="caution">
    <text evidence="3">The sequence shown here is derived from an EMBL/GenBank/DDBJ whole genome shotgun (WGS) entry which is preliminary data.</text>
</comment>
<dbReference type="Proteomes" id="UP000318995">
    <property type="component" value="Unassembled WGS sequence"/>
</dbReference>
<protein>
    <submittedName>
        <fullName evidence="3">Putative oxidoreductase YcjS</fullName>
        <ecNumber evidence="3">1.-.-.-</ecNumber>
    </submittedName>
</protein>
<dbReference type="Pfam" id="PF22725">
    <property type="entry name" value="GFO_IDH_MocA_C3"/>
    <property type="match status" value="1"/>
</dbReference>
<keyword evidence="4" id="KW-1185">Reference proteome</keyword>
<evidence type="ECO:0000313" key="3">
    <source>
        <dbReference type="EMBL" id="TWT48296.1"/>
    </source>
</evidence>
<dbReference type="InterPro" id="IPR000683">
    <property type="entry name" value="Gfo/Idh/MocA-like_OxRdtase_N"/>
</dbReference>
<dbReference type="Gene3D" id="3.30.360.10">
    <property type="entry name" value="Dihydrodipicolinate Reductase, domain 2"/>
    <property type="match status" value="1"/>
</dbReference>
<sequence>MKKQYRIGIVGVGAIAGIHARAIRDIDGAEMVAFCNGVEPRISEFQSEYGGEYYDDYHAMIARADLDVVTICTPSGAHLEPAMAALAADVSVLCEKPLEIDLQRAGQMLDAARASAGRLGSIFPQRFNPVVQAAHEAAKAGRLGTLAMAAAYVPWWRDDAYYGPNRWQGTKKLDGGGALINQSIHAVDAMQWLAEAAGAGPAVEVSAYTNMLCHNPEHIEVEDCCAASVRFESGALGVILASTAMWPGGAVRFHVGGRDGSIEVHEDELVTWRFRDETAEDETTRERFGGATSAGGAADPMAIDYSKHTRNIEDFLHALDEDRPSLVEPEEAWKSLAIIRAVYDAAESGKPTRVVYR</sequence>
<proteinExistence type="predicted"/>
<organism evidence="3 4">
    <name type="scientific">Botrimarina hoheduenensis</name>
    <dbReference type="NCBI Taxonomy" id="2528000"/>
    <lineage>
        <taxon>Bacteria</taxon>
        <taxon>Pseudomonadati</taxon>
        <taxon>Planctomycetota</taxon>
        <taxon>Planctomycetia</taxon>
        <taxon>Pirellulales</taxon>
        <taxon>Lacipirellulaceae</taxon>
        <taxon>Botrimarina</taxon>
    </lineage>
</organism>
<dbReference type="InterPro" id="IPR036291">
    <property type="entry name" value="NAD(P)-bd_dom_sf"/>
</dbReference>
<dbReference type="InterPro" id="IPR052515">
    <property type="entry name" value="Gfo/Idh/MocA_Oxidoreductase"/>
</dbReference>
<dbReference type="Pfam" id="PF01408">
    <property type="entry name" value="GFO_IDH_MocA"/>
    <property type="match status" value="1"/>
</dbReference>
<evidence type="ECO:0000313" key="4">
    <source>
        <dbReference type="Proteomes" id="UP000318995"/>
    </source>
</evidence>
<accession>A0A5C5WBJ3</accession>
<reference evidence="3 4" key="1">
    <citation type="submission" date="2019-02" db="EMBL/GenBank/DDBJ databases">
        <title>Deep-cultivation of Planctomycetes and their phenomic and genomic characterization uncovers novel biology.</title>
        <authorList>
            <person name="Wiegand S."/>
            <person name="Jogler M."/>
            <person name="Boedeker C."/>
            <person name="Pinto D."/>
            <person name="Vollmers J."/>
            <person name="Rivas-Marin E."/>
            <person name="Kohn T."/>
            <person name="Peeters S.H."/>
            <person name="Heuer A."/>
            <person name="Rast P."/>
            <person name="Oberbeckmann S."/>
            <person name="Bunk B."/>
            <person name="Jeske O."/>
            <person name="Meyerdierks A."/>
            <person name="Storesund J.E."/>
            <person name="Kallscheuer N."/>
            <person name="Luecker S."/>
            <person name="Lage O.M."/>
            <person name="Pohl T."/>
            <person name="Merkel B.J."/>
            <person name="Hornburger P."/>
            <person name="Mueller R.-W."/>
            <person name="Bruemmer F."/>
            <person name="Labrenz M."/>
            <person name="Spormann A.M."/>
            <person name="Op Den Camp H."/>
            <person name="Overmann J."/>
            <person name="Amann R."/>
            <person name="Jetten M.S.M."/>
            <person name="Mascher T."/>
            <person name="Medema M.H."/>
            <person name="Devos D.P."/>
            <person name="Kaster A.-K."/>
            <person name="Ovreas L."/>
            <person name="Rohde M."/>
            <person name="Galperin M.Y."/>
            <person name="Jogler C."/>
        </authorList>
    </citation>
    <scope>NUCLEOTIDE SEQUENCE [LARGE SCALE GENOMIC DNA]</scope>
    <source>
        <strain evidence="3 4">Pla111</strain>
    </source>
</reference>
<dbReference type="GO" id="GO:0016491">
    <property type="term" value="F:oxidoreductase activity"/>
    <property type="evidence" value="ECO:0007669"/>
    <property type="project" value="UniProtKB-KW"/>
</dbReference>
<dbReference type="EMBL" id="SJPH01000001">
    <property type="protein sequence ID" value="TWT48296.1"/>
    <property type="molecule type" value="Genomic_DNA"/>
</dbReference>
<name>A0A5C5WBJ3_9BACT</name>
<dbReference type="RefSeq" id="WP_146570277.1">
    <property type="nucleotide sequence ID" value="NZ_SJPH01000001.1"/>
</dbReference>
<dbReference type="GO" id="GO:0000166">
    <property type="term" value="F:nucleotide binding"/>
    <property type="evidence" value="ECO:0007669"/>
    <property type="project" value="InterPro"/>
</dbReference>
<evidence type="ECO:0000259" key="2">
    <source>
        <dbReference type="Pfam" id="PF22725"/>
    </source>
</evidence>
<dbReference type="OrthoDB" id="9815825at2"/>
<dbReference type="Gene3D" id="3.40.50.720">
    <property type="entry name" value="NAD(P)-binding Rossmann-like Domain"/>
    <property type="match status" value="1"/>
</dbReference>